<dbReference type="Proteomes" id="UP000299102">
    <property type="component" value="Unassembled WGS sequence"/>
</dbReference>
<name>A0A4C1Z4J3_EUMVA</name>
<feature type="region of interest" description="Disordered" evidence="1">
    <location>
        <begin position="43"/>
        <end position="85"/>
    </location>
</feature>
<proteinExistence type="predicted"/>
<evidence type="ECO:0000313" key="3">
    <source>
        <dbReference type="Proteomes" id="UP000299102"/>
    </source>
</evidence>
<keyword evidence="3" id="KW-1185">Reference proteome</keyword>
<dbReference type="AlphaFoldDB" id="A0A4C1Z4J3"/>
<evidence type="ECO:0000313" key="2">
    <source>
        <dbReference type="EMBL" id="GBP82004.1"/>
    </source>
</evidence>
<comment type="caution">
    <text evidence="2">The sequence shown here is derived from an EMBL/GenBank/DDBJ whole genome shotgun (WGS) entry which is preliminary data.</text>
</comment>
<sequence>MNETRSRDLNSLMNKKYVSNKSKILLVFTVSESALVYRPMYARGDREDERQAERTGAHAGRAPAAARSSPLDVSRQKRYCVERTI</sequence>
<accession>A0A4C1Z4J3</accession>
<feature type="compositionally biased region" description="Basic and acidic residues" evidence="1">
    <location>
        <begin position="43"/>
        <end position="56"/>
    </location>
</feature>
<feature type="compositionally biased region" description="Low complexity" evidence="1">
    <location>
        <begin position="57"/>
        <end position="70"/>
    </location>
</feature>
<dbReference type="EMBL" id="BGZK01001543">
    <property type="protein sequence ID" value="GBP82004.1"/>
    <property type="molecule type" value="Genomic_DNA"/>
</dbReference>
<gene>
    <name evidence="2" type="ORF">EVAR_52207_1</name>
</gene>
<organism evidence="2 3">
    <name type="scientific">Eumeta variegata</name>
    <name type="common">Bagworm moth</name>
    <name type="synonym">Eumeta japonica</name>
    <dbReference type="NCBI Taxonomy" id="151549"/>
    <lineage>
        <taxon>Eukaryota</taxon>
        <taxon>Metazoa</taxon>
        <taxon>Ecdysozoa</taxon>
        <taxon>Arthropoda</taxon>
        <taxon>Hexapoda</taxon>
        <taxon>Insecta</taxon>
        <taxon>Pterygota</taxon>
        <taxon>Neoptera</taxon>
        <taxon>Endopterygota</taxon>
        <taxon>Lepidoptera</taxon>
        <taxon>Glossata</taxon>
        <taxon>Ditrysia</taxon>
        <taxon>Tineoidea</taxon>
        <taxon>Psychidae</taxon>
        <taxon>Oiketicinae</taxon>
        <taxon>Eumeta</taxon>
    </lineage>
</organism>
<protein>
    <submittedName>
        <fullName evidence="2">Uncharacterized protein</fullName>
    </submittedName>
</protein>
<evidence type="ECO:0000256" key="1">
    <source>
        <dbReference type="SAM" id="MobiDB-lite"/>
    </source>
</evidence>
<reference evidence="2 3" key="1">
    <citation type="journal article" date="2019" name="Commun. Biol.">
        <title>The bagworm genome reveals a unique fibroin gene that provides high tensile strength.</title>
        <authorList>
            <person name="Kono N."/>
            <person name="Nakamura H."/>
            <person name="Ohtoshi R."/>
            <person name="Tomita M."/>
            <person name="Numata K."/>
            <person name="Arakawa K."/>
        </authorList>
    </citation>
    <scope>NUCLEOTIDE SEQUENCE [LARGE SCALE GENOMIC DNA]</scope>
</reference>